<dbReference type="NCBIfam" id="NF005549">
    <property type="entry name" value="PRK07208.1-5"/>
    <property type="match status" value="1"/>
</dbReference>
<accession>A0A255H9H0</accession>
<dbReference type="PRINTS" id="PR00419">
    <property type="entry name" value="ADXRDTASE"/>
</dbReference>
<proteinExistence type="predicted"/>
<dbReference type="OrthoDB" id="337830at2"/>
<protein>
    <recommendedName>
        <fullName evidence="1">Amine oxidase domain-containing protein</fullName>
    </recommendedName>
</protein>
<dbReference type="PANTHER" id="PTHR21197:SF0">
    <property type="entry name" value="UDP-GALACTOPYRANOSE MUTASE"/>
    <property type="match status" value="1"/>
</dbReference>
<organism evidence="2 3">
    <name type="scientific">Enemella dayhoffiae</name>
    <dbReference type="NCBI Taxonomy" id="2016507"/>
    <lineage>
        <taxon>Bacteria</taxon>
        <taxon>Bacillati</taxon>
        <taxon>Actinomycetota</taxon>
        <taxon>Actinomycetes</taxon>
        <taxon>Propionibacteriales</taxon>
        <taxon>Propionibacteriaceae</taxon>
        <taxon>Enemella</taxon>
    </lineage>
</organism>
<sequence>MQMPDKKTAVIIGAGPAGLTAAYELLKNTDIHPIVFEASDAIGGISKTVNHNGNRIDIGGHRFFSKSDRVMEWWTSIMPIERTPEGKSFTMKYQGQQRDLPGGGSADPNETDEVMLVRSRLSRIYYDRKFFNYPVTLEADTIRNLGLTKMARIGFSYLHARLQPLQEKSLEEFYVNRFGRELYNTFFRDYTEKVWGVKVNQIAPDWGAQRVKGLSVTGTLAHAGKKLYKEKIAPRLGREVERDLGQKDVETSLIEAFLYPKFGPGQMWEAVARKVVEAGGEVRMKQAVTRLHVEHGRIVAVDVTDRDGNTERVEGDHFFSTMPVNELVASLSGVEVPAKVAEVASALPYRDFLTVGVLAKQLKIRNNTDIDTRFHIVPDNWIYIQEPDVKVGRLQIFNNWSPWMVADERNVWMGMEYFVDEGDELWSRSEEEMARFGVEELARIGIVDPADVLDTCVIHVKKTYPAYFGSYAEFDRIREFVDQFENLWLLGRNGQHRYNNADHSMLTAMVAVDNIAAGSTDKESVWNVNVEQEYHEEK</sequence>
<keyword evidence="3" id="KW-1185">Reference proteome</keyword>
<dbReference type="GO" id="GO:0050660">
    <property type="term" value="F:flavin adenine dinucleotide binding"/>
    <property type="evidence" value="ECO:0007669"/>
    <property type="project" value="TreeGrafter"/>
</dbReference>
<dbReference type="EMBL" id="NMVQ01000003">
    <property type="protein sequence ID" value="OYO24450.1"/>
    <property type="molecule type" value="Genomic_DNA"/>
</dbReference>
<dbReference type="PANTHER" id="PTHR21197">
    <property type="entry name" value="UDP-GALACTOPYRANOSE MUTASE"/>
    <property type="match status" value="1"/>
</dbReference>
<evidence type="ECO:0000259" key="1">
    <source>
        <dbReference type="Pfam" id="PF01593"/>
    </source>
</evidence>
<dbReference type="GO" id="GO:0005829">
    <property type="term" value="C:cytosol"/>
    <property type="evidence" value="ECO:0007669"/>
    <property type="project" value="TreeGrafter"/>
</dbReference>
<dbReference type="AlphaFoldDB" id="A0A255H9H0"/>
<evidence type="ECO:0000313" key="2">
    <source>
        <dbReference type="EMBL" id="OYO24450.1"/>
    </source>
</evidence>
<dbReference type="SUPFAM" id="SSF51905">
    <property type="entry name" value="FAD/NAD(P)-binding domain"/>
    <property type="match status" value="1"/>
</dbReference>
<dbReference type="NCBIfam" id="NF005546">
    <property type="entry name" value="PRK07208.1-2"/>
    <property type="match status" value="1"/>
</dbReference>
<dbReference type="Gene3D" id="3.50.50.60">
    <property type="entry name" value="FAD/NAD(P)-binding domain"/>
    <property type="match status" value="2"/>
</dbReference>
<dbReference type="Proteomes" id="UP000216311">
    <property type="component" value="Unassembled WGS sequence"/>
</dbReference>
<dbReference type="GO" id="GO:0016491">
    <property type="term" value="F:oxidoreductase activity"/>
    <property type="evidence" value="ECO:0007669"/>
    <property type="project" value="InterPro"/>
</dbReference>
<dbReference type="GO" id="GO:0008767">
    <property type="term" value="F:UDP-galactopyranose mutase activity"/>
    <property type="evidence" value="ECO:0007669"/>
    <property type="project" value="TreeGrafter"/>
</dbReference>
<dbReference type="NCBIfam" id="NF005548">
    <property type="entry name" value="PRK07208.1-4"/>
    <property type="match status" value="1"/>
</dbReference>
<evidence type="ECO:0000313" key="3">
    <source>
        <dbReference type="Proteomes" id="UP000216311"/>
    </source>
</evidence>
<reference evidence="2 3" key="1">
    <citation type="submission" date="2017-07" db="EMBL/GenBank/DDBJ databases">
        <title>Draft whole genome sequences of clinical Proprionibacteriaceae strains.</title>
        <authorList>
            <person name="Bernier A.-M."/>
            <person name="Bernard K."/>
            <person name="Domingo M.-C."/>
        </authorList>
    </citation>
    <scope>NUCLEOTIDE SEQUENCE [LARGE SCALE GENOMIC DNA]</scope>
    <source>
        <strain evidence="2 3">NML 130396</strain>
    </source>
</reference>
<gene>
    <name evidence="2" type="ORF">CGZ93_03405</name>
</gene>
<comment type="caution">
    <text evidence="2">The sequence shown here is derived from an EMBL/GenBank/DDBJ whole genome shotgun (WGS) entry which is preliminary data.</text>
</comment>
<dbReference type="InterPro" id="IPR036188">
    <property type="entry name" value="FAD/NAD-bd_sf"/>
</dbReference>
<feature type="domain" description="Amine oxidase" evidence="1">
    <location>
        <begin position="17"/>
        <end position="450"/>
    </location>
</feature>
<dbReference type="Pfam" id="PF01593">
    <property type="entry name" value="Amino_oxidase"/>
    <property type="match status" value="1"/>
</dbReference>
<name>A0A255H9H0_9ACTN</name>
<dbReference type="InterPro" id="IPR002937">
    <property type="entry name" value="Amino_oxidase"/>
</dbReference>